<dbReference type="GO" id="GO:0016740">
    <property type="term" value="F:transferase activity"/>
    <property type="evidence" value="ECO:0007669"/>
    <property type="project" value="UniProtKB-KW"/>
</dbReference>
<dbReference type="PANTHER" id="PTHR43300">
    <property type="entry name" value="ACETYLTRANSFERASE"/>
    <property type="match status" value="1"/>
</dbReference>
<dbReference type="RefSeq" id="WP_075610591.1">
    <property type="nucleotide sequence ID" value="NZ_CP052766.1"/>
</dbReference>
<dbReference type="KEGG" id="apel:CA267_014290"/>
<proteinExistence type="inferred from homology"/>
<dbReference type="AlphaFoldDB" id="A0A6M4MFB2"/>
<dbReference type="InterPro" id="IPR020019">
    <property type="entry name" value="AcTrfase_PglD-like"/>
</dbReference>
<reference evidence="2 3" key="2">
    <citation type="submission" date="2020-04" db="EMBL/GenBank/DDBJ databases">
        <title>Complete genome sequence of Alteromonas pelagimontana 5.12T.</title>
        <authorList>
            <person name="Sinha R.K."/>
            <person name="Krishnan K.P."/>
            <person name="Kurian J.P."/>
        </authorList>
    </citation>
    <scope>NUCLEOTIDE SEQUENCE [LARGE SCALE GENOMIC DNA]</scope>
    <source>
        <strain evidence="2 3">5.12</strain>
    </source>
</reference>
<evidence type="ECO:0000313" key="3">
    <source>
        <dbReference type="Proteomes" id="UP000219285"/>
    </source>
</evidence>
<dbReference type="Proteomes" id="UP000219285">
    <property type="component" value="Chromosome"/>
</dbReference>
<dbReference type="InterPro" id="IPR001451">
    <property type="entry name" value="Hexapep"/>
</dbReference>
<evidence type="ECO:0000313" key="2">
    <source>
        <dbReference type="EMBL" id="QJR81844.1"/>
    </source>
</evidence>
<organism evidence="2 3">
    <name type="scientific">Alteromonas pelagimontana</name>
    <dbReference type="NCBI Taxonomy" id="1858656"/>
    <lineage>
        <taxon>Bacteria</taxon>
        <taxon>Pseudomonadati</taxon>
        <taxon>Pseudomonadota</taxon>
        <taxon>Gammaproteobacteria</taxon>
        <taxon>Alteromonadales</taxon>
        <taxon>Alteromonadaceae</taxon>
        <taxon>Alteromonas/Salinimonas group</taxon>
        <taxon>Alteromonas</taxon>
    </lineage>
</organism>
<keyword evidence="2" id="KW-0808">Transferase</keyword>
<dbReference type="Gene3D" id="2.160.10.10">
    <property type="entry name" value="Hexapeptide repeat proteins"/>
    <property type="match status" value="1"/>
</dbReference>
<protein>
    <submittedName>
        <fullName evidence="2">Acetyltransferase</fullName>
    </submittedName>
</protein>
<accession>A0A6M4MFB2</accession>
<dbReference type="NCBIfam" id="TIGR03570">
    <property type="entry name" value="NeuD_NnaD"/>
    <property type="match status" value="1"/>
</dbReference>
<dbReference type="CDD" id="cd03360">
    <property type="entry name" value="LbH_AT_putative"/>
    <property type="match status" value="1"/>
</dbReference>
<dbReference type="PANTHER" id="PTHR43300:SF4">
    <property type="entry name" value="ACYL-[ACYL-CARRIER-PROTEIN]--UDP-N-ACETYLGLUCOSAMINE O-ACYLTRANSFERASE"/>
    <property type="match status" value="1"/>
</dbReference>
<dbReference type="InterPro" id="IPR011004">
    <property type="entry name" value="Trimer_LpxA-like_sf"/>
</dbReference>
<dbReference type="InterPro" id="IPR050179">
    <property type="entry name" value="Trans_hexapeptide_repeat"/>
</dbReference>
<comment type="similarity">
    <text evidence="1">Belongs to the transferase hexapeptide repeat family.</text>
</comment>
<reference evidence="3" key="1">
    <citation type="submission" date="2014-12" db="EMBL/GenBank/DDBJ databases">
        <title>Complete genome sequence of a multi-drug resistant Klebsiella pneumoniae.</title>
        <authorList>
            <person name="Hua X."/>
            <person name="Chen Q."/>
            <person name="Li X."/>
            <person name="Feng Y."/>
            <person name="Ruan Z."/>
            <person name="Yu Y."/>
        </authorList>
    </citation>
    <scope>NUCLEOTIDE SEQUENCE [LARGE SCALE GENOMIC DNA]</scope>
    <source>
        <strain evidence="3">5.12</strain>
    </source>
</reference>
<dbReference type="Pfam" id="PF00132">
    <property type="entry name" value="Hexapep"/>
    <property type="match status" value="2"/>
</dbReference>
<gene>
    <name evidence="2" type="ORF">CA267_014290</name>
</gene>
<dbReference type="EMBL" id="CP052766">
    <property type="protein sequence ID" value="QJR81844.1"/>
    <property type="molecule type" value="Genomic_DNA"/>
</dbReference>
<evidence type="ECO:0000256" key="1">
    <source>
        <dbReference type="ARBA" id="ARBA00007274"/>
    </source>
</evidence>
<dbReference type="SUPFAM" id="SSF51161">
    <property type="entry name" value="Trimeric LpxA-like enzymes"/>
    <property type="match status" value="1"/>
</dbReference>
<sequence length="221" mass="24401">MKKKLVIFGAGDIAQLAHYYFSTDSEYEVAAFTVDAEFIIEEQLFKLPIVPFEDLEHYYPPNEFSIFCALSYSKVNQLRKEKYENLLCRGYTFASYISTRATILNDGKIGQNCFILENNVIQPFVEIGNNVTLWSGNHIGHHSVIGDHCFLASHVVVSGGVQIAEQCFIGVNATLRDHISVGARTVIGAGALILRSTDGESVFKGSQTLPSALKSSSLNKI</sequence>
<keyword evidence="3" id="KW-1185">Reference proteome</keyword>
<name>A0A6M4MFB2_9ALTE</name>
<dbReference type="OrthoDB" id="1115300at2"/>